<protein>
    <recommendedName>
        <fullName evidence="5">Sulfotransferase domain-containing protein</fullName>
    </recommendedName>
</protein>
<proteinExistence type="predicted"/>
<dbReference type="InterPro" id="IPR037359">
    <property type="entry name" value="NST/OST"/>
</dbReference>
<gene>
    <name evidence="6" type="ORF">PGLA1383_LOCUS49597</name>
</gene>
<keyword evidence="1" id="KW-0808">Transferase</keyword>
<dbReference type="Proteomes" id="UP000654075">
    <property type="component" value="Unassembled WGS sequence"/>
</dbReference>
<reference evidence="6" key="1">
    <citation type="submission" date="2021-02" db="EMBL/GenBank/DDBJ databases">
        <authorList>
            <person name="Dougan E. K."/>
            <person name="Rhodes N."/>
            <person name="Thang M."/>
            <person name="Chan C."/>
        </authorList>
    </citation>
    <scope>NUCLEOTIDE SEQUENCE</scope>
</reference>
<dbReference type="InterPro" id="IPR000863">
    <property type="entry name" value="Sulfotransferase_dom"/>
</dbReference>
<keyword evidence="7" id="KW-1185">Reference proteome</keyword>
<keyword evidence="2" id="KW-0325">Glycoprotein</keyword>
<evidence type="ECO:0000259" key="5">
    <source>
        <dbReference type="Pfam" id="PF00685"/>
    </source>
</evidence>
<dbReference type="PANTHER" id="PTHR10605:SF56">
    <property type="entry name" value="BIFUNCTIONAL HEPARAN SULFATE N-DEACETYLASE_N-SULFOTRANSFERASE"/>
    <property type="match status" value="1"/>
</dbReference>
<dbReference type="EMBL" id="CAJNNV010030848">
    <property type="protein sequence ID" value="CAE8633865.1"/>
    <property type="molecule type" value="Genomic_DNA"/>
</dbReference>
<dbReference type="Pfam" id="PF00685">
    <property type="entry name" value="Sulfotransfer_1"/>
    <property type="match status" value="1"/>
</dbReference>
<dbReference type="GO" id="GO:0008146">
    <property type="term" value="F:sulfotransferase activity"/>
    <property type="evidence" value="ECO:0007669"/>
    <property type="project" value="InterPro"/>
</dbReference>
<dbReference type="PANTHER" id="PTHR10605">
    <property type="entry name" value="HEPARAN SULFATE SULFOTRANSFERASE"/>
    <property type="match status" value="1"/>
</dbReference>
<organism evidence="6 7">
    <name type="scientific">Polarella glacialis</name>
    <name type="common">Dinoflagellate</name>
    <dbReference type="NCBI Taxonomy" id="89957"/>
    <lineage>
        <taxon>Eukaryota</taxon>
        <taxon>Sar</taxon>
        <taxon>Alveolata</taxon>
        <taxon>Dinophyceae</taxon>
        <taxon>Suessiales</taxon>
        <taxon>Suessiaceae</taxon>
        <taxon>Polarella</taxon>
    </lineage>
</organism>
<sequence>MKGGTCSLRAHLQASAWEDNVSLPNEEVHFFDEEEDFARGPSYYASWFQWSEHWDPPDMIGDVTPSYLYVPSAIPRLKQLLPHARIVVLLRNPITRAVSHHNHDLDKGREVGTLLARFRGELGIREGSALSPLPQSRADAFRRGLYADQLQRLLSCFPASQLLVVVSERYRAEPRRELRRIRSFLGLGPGLESQEAPAEFHVRATPDGHGYVEQLQSTSPLRQTLREFYGRDVLRLRALLGDPIPEWSADFGAPLA</sequence>
<dbReference type="OrthoDB" id="411451at2759"/>
<comment type="caution">
    <text evidence="6">The sequence shown here is derived from an EMBL/GenBank/DDBJ whole genome shotgun (WGS) entry which is preliminary data.</text>
</comment>
<feature type="domain" description="Sulfotransferase" evidence="5">
    <location>
        <begin position="80"/>
        <end position="188"/>
    </location>
</feature>
<feature type="binding site" evidence="4">
    <location>
        <position position="91"/>
    </location>
    <ligand>
        <name>3'-phosphoadenylyl sulfate</name>
        <dbReference type="ChEBI" id="CHEBI:58339"/>
    </ligand>
</feature>
<dbReference type="OMA" id="REMCACA"/>
<evidence type="ECO:0000256" key="2">
    <source>
        <dbReference type="ARBA" id="ARBA00023180"/>
    </source>
</evidence>
<feature type="non-terminal residue" evidence="6">
    <location>
        <position position="256"/>
    </location>
</feature>
<dbReference type="Gene3D" id="3.40.50.300">
    <property type="entry name" value="P-loop containing nucleotide triphosphate hydrolases"/>
    <property type="match status" value="1"/>
</dbReference>
<evidence type="ECO:0000256" key="3">
    <source>
        <dbReference type="PIRSR" id="PIRSR637359-1"/>
    </source>
</evidence>
<feature type="binding site" evidence="4">
    <location>
        <position position="99"/>
    </location>
    <ligand>
        <name>3'-phosphoadenylyl sulfate</name>
        <dbReference type="ChEBI" id="CHEBI:58339"/>
    </ligand>
</feature>
<dbReference type="SUPFAM" id="SSF52540">
    <property type="entry name" value="P-loop containing nucleoside triphosphate hydrolases"/>
    <property type="match status" value="1"/>
</dbReference>
<accession>A0A813H7S7</accession>
<evidence type="ECO:0000256" key="1">
    <source>
        <dbReference type="ARBA" id="ARBA00022679"/>
    </source>
</evidence>
<dbReference type="InterPro" id="IPR027417">
    <property type="entry name" value="P-loop_NTPase"/>
</dbReference>
<evidence type="ECO:0000313" key="6">
    <source>
        <dbReference type="EMBL" id="CAE8633865.1"/>
    </source>
</evidence>
<dbReference type="AlphaFoldDB" id="A0A813H7S7"/>
<feature type="active site" description="For sulfotransferase activity" evidence="3">
    <location>
        <position position="2"/>
    </location>
</feature>
<name>A0A813H7S7_POLGL</name>
<evidence type="ECO:0000256" key="4">
    <source>
        <dbReference type="PIRSR" id="PIRSR637359-2"/>
    </source>
</evidence>
<evidence type="ECO:0000313" key="7">
    <source>
        <dbReference type="Proteomes" id="UP000654075"/>
    </source>
</evidence>